<reference evidence="6" key="1">
    <citation type="submission" date="2022-08" db="EMBL/GenBank/DDBJ databases">
        <authorList>
            <person name="Kallberg Y."/>
            <person name="Tangrot J."/>
            <person name="Rosling A."/>
        </authorList>
    </citation>
    <scope>NUCLEOTIDE SEQUENCE</scope>
    <source>
        <strain evidence="6">Wild A</strain>
    </source>
</reference>
<dbReference type="InterPro" id="IPR003656">
    <property type="entry name" value="Znf_BED"/>
</dbReference>
<organism evidence="6 7">
    <name type="scientific">Funneliformis geosporum</name>
    <dbReference type="NCBI Taxonomy" id="1117311"/>
    <lineage>
        <taxon>Eukaryota</taxon>
        <taxon>Fungi</taxon>
        <taxon>Fungi incertae sedis</taxon>
        <taxon>Mucoromycota</taxon>
        <taxon>Glomeromycotina</taxon>
        <taxon>Glomeromycetes</taxon>
        <taxon>Glomerales</taxon>
        <taxon>Glomeraceae</taxon>
        <taxon>Funneliformis</taxon>
    </lineage>
</organism>
<evidence type="ECO:0000256" key="4">
    <source>
        <dbReference type="SAM" id="MobiDB-lite"/>
    </source>
</evidence>
<feature type="non-terminal residue" evidence="6">
    <location>
        <position position="106"/>
    </location>
</feature>
<name>A0A9W4T6B2_9GLOM</name>
<gene>
    <name evidence="6" type="ORF">FWILDA_LOCUS16436</name>
</gene>
<feature type="region of interest" description="Disordered" evidence="4">
    <location>
        <begin position="1"/>
        <end position="38"/>
    </location>
</feature>
<keyword evidence="2" id="KW-0863">Zinc-finger</keyword>
<keyword evidence="1" id="KW-0479">Metal-binding</keyword>
<protein>
    <submittedName>
        <fullName evidence="6">646_t:CDS:1</fullName>
    </submittedName>
</protein>
<accession>A0A9W4T6B2</accession>
<dbReference type="Pfam" id="PF02892">
    <property type="entry name" value="zf-BED"/>
    <property type="match status" value="1"/>
</dbReference>
<dbReference type="Proteomes" id="UP001153678">
    <property type="component" value="Unassembled WGS sequence"/>
</dbReference>
<dbReference type="GO" id="GO:0003677">
    <property type="term" value="F:DNA binding"/>
    <property type="evidence" value="ECO:0007669"/>
    <property type="project" value="InterPro"/>
</dbReference>
<sequence length="106" mass="12342">EDFEYHDNETDFKYHDNDKDEDLDPNRVLSEENEEKEEDALITLPSVFNERTLEHPGSPVCKKCGEKFSTDTGISTLKHHLENKHNIKIPQVITNQTKLSFSRIDL</sequence>
<evidence type="ECO:0000256" key="2">
    <source>
        <dbReference type="ARBA" id="ARBA00022771"/>
    </source>
</evidence>
<keyword evidence="3" id="KW-0862">Zinc</keyword>
<keyword evidence="7" id="KW-1185">Reference proteome</keyword>
<evidence type="ECO:0000259" key="5">
    <source>
        <dbReference type="Pfam" id="PF02892"/>
    </source>
</evidence>
<dbReference type="EMBL" id="CAMKVN010010525">
    <property type="protein sequence ID" value="CAI2194159.1"/>
    <property type="molecule type" value="Genomic_DNA"/>
</dbReference>
<evidence type="ECO:0000256" key="3">
    <source>
        <dbReference type="ARBA" id="ARBA00022833"/>
    </source>
</evidence>
<dbReference type="GO" id="GO:0008270">
    <property type="term" value="F:zinc ion binding"/>
    <property type="evidence" value="ECO:0007669"/>
    <property type="project" value="UniProtKB-KW"/>
</dbReference>
<dbReference type="AlphaFoldDB" id="A0A9W4T6B2"/>
<evidence type="ECO:0000313" key="7">
    <source>
        <dbReference type="Proteomes" id="UP001153678"/>
    </source>
</evidence>
<comment type="caution">
    <text evidence="6">The sequence shown here is derived from an EMBL/GenBank/DDBJ whole genome shotgun (WGS) entry which is preliminary data.</text>
</comment>
<evidence type="ECO:0000256" key="1">
    <source>
        <dbReference type="ARBA" id="ARBA00022723"/>
    </source>
</evidence>
<feature type="domain" description="BED-type" evidence="5">
    <location>
        <begin position="60"/>
        <end position="86"/>
    </location>
</feature>
<evidence type="ECO:0000313" key="6">
    <source>
        <dbReference type="EMBL" id="CAI2194159.1"/>
    </source>
</evidence>
<dbReference type="OrthoDB" id="2415594at2759"/>
<feature type="compositionally biased region" description="Basic and acidic residues" evidence="4">
    <location>
        <begin position="1"/>
        <end position="18"/>
    </location>
</feature>
<proteinExistence type="predicted"/>